<sequence length="103" mass="11446">MHRRHQAIPLLQAAQESPTLAQLATLTRDSSARLKAIEPLIPPSMRGSIQAGPIEGSTWCLLVKGNAAASKLRQLLPSFEAHLRTKGWDVQFIRIRIQTRTNL</sequence>
<gene>
    <name evidence="1" type="ORF">SDC9_144786</name>
</gene>
<comment type="caution">
    <text evidence="1">The sequence shown here is derived from an EMBL/GenBank/DDBJ whole genome shotgun (WGS) entry which is preliminary data.</text>
</comment>
<organism evidence="1">
    <name type="scientific">bioreactor metagenome</name>
    <dbReference type="NCBI Taxonomy" id="1076179"/>
    <lineage>
        <taxon>unclassified sequences</taxon>
        <taxon>metagenomes</taxon>
        <taxon>ecological metagenomes</taxon>
    </lineage>
</organism>
<reference evidence="1" key="1">
    <citation type="submission" date="2019-08" db="EMBL/GenBank/DDBJ databases">
        <authorList>
            <person name="Kucharzyk K."/>
            <person name="Murdoch R.W."/>
            <person name="Higgins S."/>
            <person name="Loffler F."/>
        </authorList>
    </citation>
    <scope>NUCLEOTIDE SEQUENCE</scope>
</reference>
<proteinExistence type="predicted"/>
<dbReference type="EMBL" id="VSSQ01043865">
    <property type="protein sequence ID" value="MPM97611.1"/>
    <property type="molecule type" value="Genomic_DNA"/>
</dbReference>
<dbReference type="AlphaFoldDB" id="A0A645E853"/>
<accession>A0A645E853</accession>
<evidence type="ECO:0000313" key="1">
    <source>
        <dbReference type="EMBL" id="MPM97611.1"/>
    </source>
</evidence>
<evidence type="ECO:0008006" key="2">
    <source>
        <dbReference type="Google" id="ProtNLM"/>
    </source>
</evidence>
<name>A0A645E853_9ZZZZ</name>
<protein>
    <recommendedName>
        <fullName evidence="2">DUF721 domain-containing protein</fullName>
    </recommendedName>
</protein>